<evidence type="ECO:0000256" key="2">
    <source>
        <dbReference type="ARBA" id="ARBA00017562"/>
    </source>
</evidence>
<dbReference type="SUPFAM" id="SSF51230">
    <property type="entry name" value="Single hybrid motif"/>
    <property type="match status" value="1"/>
</dbReference>
<dbReference type="RefSeq" id="WP_010355231.1">
    <property type="nucleotide sequence ID" value="NZ_CP122369.1"/>
</dbReference>
<dbReference type="Proteomes" id="UP001282288">
    <property type="component" value="Unassembled WGS sequence"/>
</dbReference>
<evidence type="ECO:0000256" key="4">
    <source>
        <dbReference type="ARBA" id="ARBA00022832"/>
    </source>
</evidence>
<evidence type="ECO:0000256" key="8">
    <source>
        <dbReference type="RuleBase" id="RU364072"/>
    </source>
</evidence>
<evidence type="ECO:0000256" key="5">
    <source>
        <dbReference type="ARBA" id="ARBA00023098"/>
    </source>
</evidence>
<evidence type="ECO:0000313" key="10">
    <source>
        <dbReference type="EMBL" id="MDX2958139.1"/>
    </source>
</evidence>
<dbReference type="InterPro" id="IPR001882">
    <property type="entry name" value="Biotin_BS"/>
</dbReference>
<dbReference type="CDD" id="cd06850">
    <property type="entry name" value="biotinyl_domain"/>
    <property type="match status" value="1"/>
</dbReference>
<dbReference type="InterPro" id="IPR011053">
    <property type="entry name" value="Single_hybrid_motif"/>
</dbReference>
<dbReference type="Gene3D" id="2.40.50.100">
    <property type="match status" value="1"/>
</dbReference>
<organism evidence="10 13">
    <name type="scientific">Streptomyces acidiscabies</name>
    <dbReference type="NCBI Taxonomy" id="42234"/>
    <lineage>
        <taxon>Bacteria</taxon>
        <taxon>Bacillati</taxon>
        <taxon>Actinomycetota</taxon>
        <taxon>Actinomycetes</taxon>
        <taxon>Kitasatosporales</taxon>
        <taxon>Streptomycetaceae</taxon>
        <taxon>Streptomyces</taxon>
    </lineage>
</organism>
<dbReference type="GO" id="GO:0006633">
    <property type="term" value="P:fatty acid biosynthetic process"/>
    <property type="evidence" value="ECO:0007669"/>
    <property type="project" value="UniProtKB-KW"/>
</dbReference>
<evidence type="ECO:0000256" key="3">
    <source>
        <dbReference type="ARBA" id="ARBA00022516"/>
    </source>
</evidence>
<dbReference type="Pfam" id="PF00364">
    <property type="entry name" value="Biotin_lipoyl"/>
    <property type="match status" value="1"/>
</dbReference>
<evidence type="ECO:0000259" key="9">
    <source>
        <dbReference type="PROSITE" id="PS50968"/>
    </source>
</evidence>
<dbReference type="PANTHER" id="PTHR45266">
    <property type="entry name" value="OXALOACETATE DECARBOXYLASE ALPHA CHAIN"/>
    <property type="match status" value="1"/>
</dbReference>
<keyword evidence="3 8" id="KW-0444">Lipid biosynthesis</keyword>
<evidence type="ECO:0000313" key="11">
    <source>
        <dbReference type="EMBL" id="MDX3018506.1"/>
    </source>
</evidence>
<evidence type="ECO:0000256" key="7">
    <source>
        <dbReference type="ARBA" id="ARBA00023267"/>
    </source>
</evidence>
<dbReference type="GO" id="GO:0009317">
    <property type="term" value="C:acetyl-CoA carboxylase complex"/>
    <property type="evidence" value="ECO:0007669"/>
    <property type="project" value="InterPro"/>
</dbReference>
<feature type="domain" description="Lipoyl-binding" evidence="9">
    <location>
        <begin position="86"/>
        <end position="164"/>
    </location>
</feature>
<dbReference type="AlphaFoldDB" id="A0AAP6B4J5"/>
<protein>
    <recommendedName>
        <fullName evidence="2 8">Biotin carboxyl carrier protein of acetyl-CoA carboxylase</fullName>
    </recommendedName>
</protein>
<dbReference type="GO" id="GO:0003989">
    <property type="term" value="F:acetyl-CoA carboxylase activity"/>
    <property type="evidence" value="ECO:0007669"/>
    <property type="project" value="InterPro"/>
</dbReference>
<keyword evidence="7 8" id="KW-0092">Biotin</keyword>
<reference evidence="10 12" key="1">
    <citation type="journal article" date="2023" name="Microb. Genom.">
        <title>Mesoterricola silvestris gen. nov., sp. nov., Mesoterricola sediminis sp. nov., Geothrix oryzae sp. nov., Geothrix edaphica sp. nov., Geothrix rubra sp. nov., and Geothrix limicola sp. nov., six novel members of Acidobacteriota isolated from soils.</title>
        <authorList>
            <person name="Weisberg A.J."/>
            <person name="Pearce E."/>
            <person name="Kramer C.G."/>
            <person name="Chang J.H."/>
            <person name="Clarke C.R."/>
        </authorList>
    </citation>
    <scope>NUCLEOTIDE SEQUENCE</scope>
    <source>
        <strain evidence="11 12">NB05-1H</strain>
        <strain evidence="10">NRRL_B-16521</strain>
    </source>
</reference>
<dbReference type="EMBL" id="JARAWC010000001">
    <property type="protein sequence ID" value="MDX2958139.1"/>
    <property type="molecule type" value="Genomic_DNA"/>
</dbReference>
<gene>
    <name evidence="10" type="ORF">PV399_00175</name>
    <name evidence="11" type="ORF">PV666_11485</name>
</gene>
<dbReference type="InterPro" id="IPR000089">
    <property type="entry name" value="Biotin_lipoyl"/>
</dbReference>
<comment type="caution">
    <text evidence="10">The sequence shown here is derived from an EMBL/GenBank/DDBJ whole genome shotgun (WGS) entry which is preliminary data.</text>
</comment>
<name>A0AAP6B4J5_9ACTN</name>
<evidence type="ECO:0000313" key="13">
    <source>
        <dbReference type="Proteomes" id="UP001282288"/>
    </source>
</evidence>
<dbReference type="Proteomes" id="UP001272987">
    <property type="component" value="Unassembled WGS sequence"/>
</dbReference>
<evidence type="ECO:0000256" key="6">
    <source>
        <dbReference type="ARBA" id="ARBA00023160"/>
    </source>
</evidence>
<proteinExistence type="predicted"/>
<keyword evidence="12" id="KW-1185">Reference proteome</keyword>
<dbReference type="PROSITE" id="PS50968">
    <property type="entry name" value="BIOTINYL_LIPOYL"/>
    <property type="match status" value="1"/>
</dbReference>
<dbReference type="GeneID" id="69808173"/>
<dbReference type="PRINTS" id="PR01071">
    <property type="entry name" value="ACOABIOTINCC"/>
</dbReference>
<dbReference type="InterPro" id="IPR001249">
    <property type="entry name" value="AcCoA_biotinCC"/>
</dbReference>
<keyword evidence="6 8" id="KW-0275">Fatty acid biosynthesis</keyword>
<evidence type="ECO:0000313" key="12">
    <source>
        <dbReference type="Proteomes" id="UP001272987"/>
    </source>
</evidence>
<keyword evidence="5 8" id="KW-0443">Lipid metabolism</keyword>
<dbReference type="PROSITE" id="PS00188">
    <property type="entry name" value="BIOTIN"/>
    <property type="match status" value="1"/>
</dbReference>
<dbReference type="EMBL" id="JARAWP010000006">
    <property type="protein sequence ID" value="MDX3018506.1"/>
    <property type="molecule type" value="Genomic_DNA"/>
</dbReference>
<comment type="pathway">
    <text evidence="1 8">Lipid metabolism; fatty acid biosynthesis.</text>
</comment>
<dbReference type="PANTHER" id="PTHR45266:SF3">
    <property type="entry name" value="OXALOACETATE DECARBOXYLASE ALPHA CHAIN"/>
    <property type="match status" value="1"/>
</dbReference>
<sequence>MTALRTAAVEGEAVVGGEGDDLLERVRDAVAVLLAGLPGTPARLRVRAGGVELELDWPVAPPAPVPVPVPVQGGPAPAPVPVLNPPGGMSITASTVGTFFRSPEPGADPFVQVGDQVKGGQQVAIIEVMKLMIPVEADRDAVITEVLVDDGQSVEYGQPLFALGPVS</sequence>
<dbReference type="InterPro" id="IPR050709">
    <property type="entry name" value="Biotin_Carboxyl_Carrier/Decarb"/>
</dbReference>
<comment type="function">
    <text evidence="8">This protein is a component of the acetyl coenzyme A carboxylase complex; first, biotin carboxylase catalyzes the carboxylation of the carrier protein and then the transcarboxylase transfers the carboxyl group to form malonyl-CoA.</text>
</comment>
<accession>A0AAP6B4J5</accession>
<keyword evidence="4 8" id="KW-0276">Fatty acid metabolism</keyword>
<evidence type="ECO:0000256" key="1">
    <source>
        <dbReference type="ARBA" id="ARBA00005194"/>
    </source>
</evidence>